<keyword evidence="3" id="KW-1185">Reference proteome</keyword>
<protein>
    <submittedName>
        <fullName evidence="2">Uncharacterized protein</fullName>
    </submittedName>
</protein>
<keyword evidence="1" id="KW-0472">Membrane</keyword>
<proteinExistence type="predicted"/>
<sequence>MDKISEFLPTIFTILIFLFIWFVIRRILSALSDKINNSEVYKEDTLKVLEEIRDELKELNRKNSSGNL</sequence>
<name>A0A344LX18_9FLAO</name>
<dbReference type="OrthoDB" id="1375733at2"/>
<dbReference type="KEGG" id="ffl:HYN86_18425"/>
<feature type="transmembrane region" description="Helical" evidence="1">
    <location>
        <begin position="6"/>
        <end position="24"/>
    </location>
</feature>
<keyword evidence="1" id="KW-1133">Transmembrane helix</keyword>
<dbReference type="EMBL" id="CP030261">
    <property type="protein sequence ID" value="AXB58460.1"/>
    <property type="molecule type" value="Genomic_DNA"/>
</dbReference>
<evidence type="ECO:0000313" key="3">
    <source>
        <dbReference type="Proteomes" id="UP000251561"/>
    </source>
</evidence>
<gene>
    <name evidence="2" type="ORF">HYN86_18425</name>
</gene>
<dbReference type="Proteomes" id="UP000251561">
    <property type="component" value="Chromosome"/>
</dbReference>
<keyword evidence="1" id="KW-0812">Transmembrane</keyword>
<dbReference type="RefSeq" id="WP_113679375.1">
    <property type="nucleotide sequence ID" value="NZ_CP030261.1"/>
</dbReference>
<organism evidence="2 3">
    <name type="scientific">Flavobacterium fluviale</name>
    <dbReference type="NCBI Taxonomy" id="2249356"/>
    <lineage>
        <taxon>Bacteria</taxon>
        <taxon>Pseudomonadati</taxon>
        <taxon>Bacteroidota</taxon>
        <taxon>Flavobacteriia</taxon>
        <taxon>Flavobacteriales</taxon>
        <taxon>Flavobacteriaceae</taxon>
        <taxon>Flavobacterium</taxon>
    </lineage>
</organism>
<dbReference type="AlphaFoldDB" id="A0A344LX18"/>
<evidence type="ECO:0000256" key="1">
    <source>
        <dbReference type="SAM" id="Phobius"/>
    </source>
</evidence>
<evidence type="ECO:0000313" key="2">
    <source>
        <dbReference type="EMBL" id="AXB58460.1"/>
    </source>
</evidence>
<accession>A0A344LX18</accession>
<reference evidence="2 3" key="1">
    <citation type="submission" date="2018-06" db="EMBL/GenBank/DDBJ databases">
        <title>Genome sequencing of Flavobacterium.</title>
        <authorList>
            <person name="Baek M.-G."/>
            <person name="Yi H."/>
        </authorList>
    </citation>
    <scope>NUCLEOTIDE SEQUENCE [LARGE SCALE GENOMIC DNA]</scope>
    <source>
        <strain evidence="2 3">HYN0086</strain>
    </source>
</reference>